<proteinExistence type="predicted"/>
<dbReference type="Proteomes" id="UP000265520">
    <property type="component" value="Unassembled WGS sequence"/>
</dbReference>
<comment type="caution">
    <text evidence="1">The sequence shown here is derived from an EMBL/GenBank/DDBJ whole genome shotgun (WGS) entry which is preliminary data.</text>
</comment>
<reference evidence="1 2" key="1">
    <citation type="journal article" date="2018" name="Front. Plant Sci.">
        <title>Red Clover (Trifolium pratense) and Zigzag Clover (T. medium) - A Picture of Genomic Similarities and Differences.</title>
        <authorList>
            <person name="Dluhosova J."/>
            <person name="Istvanek J."/>
            <person name="Nedelnik J."/>
            <person name="Repkova J."/>
        </authorList>
    </citation>
    <scope>NUCLEOTIDE SEQUENCE [LARGE SCALE GENOMIC DNA]</scope>
    <source>
        <strain evidence="2">cv. 10/8</strain>
        <tissue evidence="1">Leaf</tissue>
    </source>
</reference>
<evidence type="ECO:0000313" key="1">
    <source>
        <dbReference type="EMBL" id="MCH92971.1"/>
    </source>
</evidence>
<dbReference type="EMBL" id="LXQA010023882">
    <property type="protein sequence ID" value="MCH92971.1"/>
    <property type="molecule type" value="Genomic_DNA"/>
</dbReference>
<accession>A0A392MZP4</accession>
<sequence length="53" mass="5489">MQSKFAALYGIILEIGKAGKAVKYASNVGLGGVEVNVSRAASKKCDTGSRRST</sequence>
<name>A0A392MZP4_9FABA</name>
<evidence type="ECO:0000313" key="2">
    <source>
        <dbReference type="Proteomes" id="UP000265520"/>
    </source>
</evidence>
<protein>
    <submittedName>
        <fullName evidence="1">Uncharacterized protein</fullName>
    </submittedName>
</protein>
<keyword evidence="2" id="KW-1185">Reference proteome</keyword>
<dbReference type="AlphaFoldDB" id="A0A392MZP4"/>
<organism evidence="1 2">
    <name type="scientific">Trifolium medium</name>
    <dbReference type="NCBI Taxonomy" id="97028"/>
    <lineage>
        <taxon>Eukaryota</taxon>
        <taxon>Viridiplantae</taxon>
        <taxon>Streptophyta</taxon>
        <taxon>Embryophyta</taxon>
        <taxon>Tracheophyta</taxon>
        <taxon>Spermatophyta</taxon>
        <taxon>Magnoliopsida</taxon>
        <taxon>eudicotyledons</taxon>
        <taxon>Gunneridae</taxon>
        <taxon>Pentapetalae</taxon>
        <taxon>rosids</taxon>
        <taxon>fabids</taxon>
        <taxon>Fabales</taxon>
        <taxon>Fabaceae</taxon>
        <taxon>Papilionoideae</taxon>
        <taxon>50 kb inversion clade</taxon>
        <taxon>NPAAA clade</taxon>
        <taxon>Hologalegina</taxon>
        <taxon>IRL clade</taxon>
        <taxon>Trifolieae</taxon>
        <taxon>Trifolium</taxon>
    </lineage>
</organism>